<dbReference type="STRING" id="1515439.SAMN06265784_116122"/>
<dbReference type="PANTHER" id="PTHR35567:SF1">
    <property type="entry name" value="CONSERVED FUNGAL PROTEIN (AFU_ORTHOLOGUE AFUA_1G14230)"/>
    <property type="match status" value="1"/>
</dbReference>
<dbReference type="Pfam" id="PF11937">
    <property type="entry name" value="DUF3455"/>
    <property type="match status" value="1"/>
</dbReference>
<evidence type="ECO:0000256" key="1">
    <source>
        <dbReference type="SAM" id="SignalP"/>
    </source>
</evidence>
<dbReference type="AlphaFoldDB" id="A0A1X7M4Q4"/>
<proteinExistence type="predicted"/>
<gene>
    <name evidence="2" type="ORF">SAMN06265784_116122</name>
</gene>
<dbReference type="PANTHER" id="PTHR35567">
    <property type="entry name" value="MALATE DEHYDROGENASE (AFU_ORTHOLOGUE AFUA_2G13800)"/>
    <property type="match status" value="1"/>
</dbReference>
<dbReference type="InterPro" id="IPR021851">
    <property type="entry name" value="DUF3455"/>
</dbReference>
<feature type="signal peptide" evidence="1">
    <location>
        <begin position="1"/>
        <end position="23"/>
    </location>
</feature>
<evidence type="ECO:0000313" key="2">
    <source>
        <dbReference type="EMBL" id="SMG60503.1"/>
    </source>
</evidence>
<protein>
    <recommendedName>
        <fullName evidence="4">DUF3455 domain-containing protein</fullName>
    </recommendedName>
</protein>
<evidence type="ECO:0000313" key="3">
    <source>
        <dbReference type="Proteomes" id="UP000193228"/>
    </source>
</evidence>
<dbReference type="OrthoDB" id="193535at2"/>
<evidence type="ECO:0008006" key="4">
    <source>
        <dbReference type="Google" id="ProtNLM"/>
    </source>
</evidence>
<dbReference type="RefSeq" id="WP_085489389.1">
    <property type="nucleotide sequence ID" value="NZ_FXAT01000016.1"/>
</dbReference>
<accession>A0A1X7M4Q4</accession>
<name>A0A1X7M4Q4_9BURK</name>
<dbReference type="EMBL" id="FXAT01000016">
    <property type="protein sequence ID" value="SMG60503.1"/>
    <property type="molecule type" value="Genomic_DNA"/>
</dbReference>
<dbReference type="Proteomes" id="UP000193228">
    <property type="component" value="Unassembled WGS sequence"/>
</dbReference>
<keyword evidence="3" id="KW-1185">Reference proteome</keyword>
<feature type="chain" id="PRO_5012914306" description="DUF3455 domain-containing protein" evidence="1">
    <location>
        <begin position="24"/>
        <end position="173"/>
    </location>
</feature>
<keyword evidence="1" id="KW-0732">Signal</keyword>
<sequence length="173" mass="18036">MSRHFASIACACLAAVLSPGVMAAGPGNAADGSSPFTLSDVNRVAMTTAAGVQVYSCEYDQAHRLQWVFARPQATLYDASGAAVIEHGKGPSWKAGDGSRIEGELISQAPSATPGSIPQLLLRAKSVAGNGMLADVRYVERLDTVGGAAPPAACTTEHQIGQSPYLARYVFWK</sequence>
<reference evidence="3" key="1">
    <citation type="submission" date="2017-04" db="EMBL/GenBank/DDBJ databases">
        <authorList>
            <person name="Varghese N."/>
            <person name="Submissions S."/>
        </authorList>
    </citation>
    <scope>NUCLEOTIDE SEQUENCE [LARGE SCALE GENOMIC DNA]</scope>
    <source>
        <strain evidence="3">LMG 29540</strain>
    </source>
</reference>
<organism evidence="2 3">
    <name type="scientific">Paraburkholderia susongensis</name>
    <dbReference type="NCBI Taxonomy" id="1515439"/>
    <lineage>
        <taxon>Bacteria</taxon>
        <taxon>Pseudomonadati</taxon>
        <taxon>Pseudomonadota</taxon>
        <taxon>Betaproteobacteria</taxon>
        <taxon>Burkholderiales</taxon>
        <taxon>Burkholderiaceae</taxon>
        <taxon>Paraburkholderia</taxon>
    </lineage>
</organism>